<name>A0A7X1ZD19_9PROT</name>
<feature type="compositionally biased region" description="Acidic residues" evidence="8">
    <location>
        <begin position="104"/>
        <end position="115"/>
    </location>
</feature>
<feature type="transmembrane region" description="Helical" evidence="9">
    <location>
        <begin position="314"/>
        <end position="337"/>
    </location>
</feature>
<evidence type="ECO:0000256" key="8">
    <source>
        <dbReference type="SAM" id="MobiDB-lite"/>
    </source>
</evidence>
<keyword evidence="3" id="KW-1003">Cell membrane</keyword>
<evidence type="ECO:0000313" key="10">
    <source>
        <dbReference type="EMBL" id="MQX34980.1"/>
    </source>
</evidence>
<protein>
    <submittedName>
        <fullName evidence="10">DUF697 domain-containing protein</fullName>
    </submittedName>
</protein>
<comment type="similarity">
    <text evidence="2">Belongs to the UPF0283 family.</text>
</comment>
<feature type="compositionally biased region" description="Basic and acidic residues" evidence="8">
    <location>
        <begin position="1"/>
        <end position="13"/>
    </location>
</feature>
<evidence type="ECO:0000256" key="4">
    <source>
        <dbReference type="ARBA" id="ARBA00022519"/>
    </source>
</evidence>
<keyword evidence="6 9" id="KW-1133">Transmembrane helix</keyword>
<feature type="transmembrane region" description="Helical" evidence="9">
    <location>
        <begin position="287"/>
        <end position="308"/>
    </location>
</feature>
<feature type="compositionally biased region" description="Pro residues" evidence="8">
    <location>
        <begin position="144"/>
        <end position="192"/>
    </location>
</feature>
<evidence type="ECO:0000256" key="3">
    <source>
        <dbReference type="ARBA" id="ARBA00022475"/>
    </source>
</evidence>
<keyword evidence="7 9" id="KW-0472">Membrane</keyword>
<evidence type="ECO:0000256" key="2">
    <source>
        <dbReference type="ARBA" id="ARBA00008255"/>
    </source>
</evidence>
<dbReference type="InterPro" id="IPR021147">
    <property type="entry name" value="DUF697"/>
</dbReference>
<dbReference type="PANTHER" id="PTHR39342:SF1">
    <property type="entry name" value="UPF0283 MEMBRANE PROTEIN YCJF"/>
    <property type="match status" value="1"/>
</dbReference>
<dbReference type="GO" id="GO:0005886">
    <property type="term" value="C:plasma membrane"/>
    <property type="evidence" value="ECO:0007669"/>
    <property type="project" value="UniProtKB-SubCell"/>
</dbReference>
<accession>A0A7X1ZD19</accession>
<dbReference type="OrthoDB" id="9816060at2"/>
<organism evidence="10 11">
    <name type="scientific">Roseospira navarrensis</name>
    <dbReference type="NCBI Taxonomy" id="140058"/>
    <lineage>
        <taxon>Bacteria</taxon>
        <taxon>Pseudomonadati</taxon>
        <taxon>Pseudomonadota</taxon>
        <taxon>Alphaproteobacteria</taxon>
        <taxon>Rhodospirillales</taxon>
        <taxon>Rhodospirillaceae</taxon>
        <taxon>Roseospira</taxon>
    </lineage>
</organism>
<evidence type="ECO:0000256" key="5">
    <source>
        <dbReference type="ARBA" id="ARBA00022692"/>
    </source>
</evidence>
<feature type="compositionally biased region" description="Acidic residues" evidence="8">
    <location>
        <begin position="125"/>
        <end position="143"/>
    </location>
</feature>
<feature type="compositionally biased region" description="Pro residues" evidence="8">
    <location>
        <begin position="204"/>
        <end position="249"/>
    </location>
</feature>
<dbReference type="InterPro" id="IPR006507">
    <property type="entry name" value="UPF0283"/>
</dbReference>
<dbReference type="NCBIfam" id="TIGR01620">
    <property type="entry name" value="hyp_HI0043"/>
    <property type="match status" value="1"/>
</dbReference>
<sequence length="552" mass="59278">MTAGRRPPDDGARRTPGAVDPSLVYEPEPASGRRKAAPTEKRTPGPVPGVVDPSLVYAPEPSPAAQARTERDEDEDAEADRTPGVVPLEAVPDLPEPEPRPEPDPEPEPEPEPEPTPEPTPEPEPAPEPDPLPEPEPEPEPQPEPEPLPVPVPTPDPVPGPPADPDSEPEPLPVPTPKPDSIPTPDPVPEPEPVPKPEPEPEPDPIPTPSPTPPRPTPPPPSPEPPSPEPRPMFKPAPKPTPAPPPAQTMPPVYARPPAEALSGEDAGLRTEAAAPRPERPAKWGRVFWLLIALAAAFLVYDTGRALVQVWTDGWIGGAVLTVLALAFVAALGSATWTEVRALRRLGEVSRFRDQLTRAMADDSDRRLRKALDPVLGLIRDRKPELVKDFQRRSKGLHEPDTIMKQFRGAVLTPLDQEARRTVRANALAVMGATAVAPHPALDVIIVLWRSAVMVRRVAEVYGLRPSPLTTLKLTKEVMVSAAIAVAADPTGDLVATTLGGGLAEKISARFAEGSVSGLRALRLGVRAIEVCRPLPFEPDERKGMWRTLTQG</sequence>
<keyword evidence="4" id="KW-0997">Cell inner membrane</keyword>
<evidence type="ECO:0000256" key="1">
    <source>
        <dbReference type="ARBA" id="ARBA00004429"/>
    </source>
</evidence>
<proteinExistence type="inferred from homology"/>
<dbReference type="Proteomes" id="UP000434582">
    <property type="component" value="Unassembled WGS sequence"/>
</dbReference>
<comment type="subcellular location">
    <subcellularLocation>
        <location evidence="1">Cell inner membrane</location>
        <topology evidence="1">Multi-pass membrane protein</topology>
    </subcellularLocation>
</comment>
<keyword evidence="11" id="KW-1185">Reference proteome</keyword>
<dbReference type="Pfam" id="PF05128">
    <property type="entry name" value="DUF697"/>
    <property type="match status" value="1"/>
</dbReference>
<evidence type="ECO:0000256" key="6">
    <source>
        <dbReference type="ARBA" id="ARBA00022989"/>
    </source>
</evidence>
<feature type="region of interest" description="Disordered" evidence="8">
    <location>
        <begin position="1"/>
        <end position="278"/>
    </location>
</feature>
<keyword evidence="5 9" id="KW-0812">Transmembrane</keyword>
<reference evidence="10 11" key="1">
    <citation type="submission" date="2019-10" db="EMBL/GenBank/DDBJ databases">
        <title>Draft whole-genome sequence of the purple nonsulfur photosynthetic bacterium Roseospira navarrensis DSM 15114.</title>
        <authorList>
            <person name="Kyndt J.A."/>
            <person name="Meyer T.E."/>
        </authorList>
    </citation>
    <scope>NUCLEOTIDE SEQUENCE [LARGE SCALE GENOMIC DNA]</scope>
    <source>
        <strain evidence="10 11">DSM 15114</strain>
    </source>
</reference>
<dbReference type="EMBL" id="WIVE01000001">
    <property type="protein sequence ID" value="MQX34980.1"/>
    <property type="molecule type" value="Genomic_DNA"/>
</dbReference>
<dbReference type="PANTHER" id="PTHR39342">
    <property type="entry name" value="UPF0283 MEMBRANE PROTEIN YCJF"/>
    <property type="match status" value="1"/>
</dbReference>
<evidence type="ECO:0000256" key="9">
    <source>
        <dbReference type="SAM" id="Phobius"/>
    </source>
</evidence>
<evidence type="ECO:0000313" key="11">
    <source>
        <dbReference type="Proteomes" id="UP000434582"/>
    </source>
</evidence>
<dbReference type="RefSeq" id="WP_153339996.1">
    <property type="nucleotide sequence ID" value="NZ_WIVE01000001.1"/>
</dbReference>
<comment type="caution">
    <text evidence="10">The sequence shown here is derived from an EMBL/GenBank/DDBJ whole genome shotgun (WGS) entry which is preliminary data.</text>
</comment>
<evidence type="ECO:0000256" key="7">
    <source>
        <dbReference type="ARBA" id="ARBA00023136"/>
    </source>
</evidence>
<gene>
    <name evidence="10" type="ORF">GHC57_00455</name>
</gene>
<dbReference type="AlphaFoldDB" id="A0A7X1ZD19"/>